<accession>A0A223E4S3</accession>
<sequence length="115" mass="13702">MLSFLITFSKRFMTDIQHIQLLLVELHYLYEGHLQILFDYFVLHGSISPKSFILEIHRTAPFSMYELMPQSQTQHIPYRAPAKKIWHLADARGIQFKKIAKVFYLSRIEEQMSDE</sequence>
<dbReference type="Proteomes" id="UP000214606">
    <property type="component" value="Chromosome"/>
</dbReference>
<dbReference type="EMBL" id="CP017703">
    <property type="protein sequence ID" value="ASS90226.1"/>
    <property type="molecule type" value="Genomic_DNA"/>
</dbReference>
<dbReference type="KEGG" id="apak:AP3564_08295"/>
<dbReference type="AlphaFoldDB" id="A0A223E4S3"/>
<protein>
    <submittedName>
        <fullName evidence="1">Uncharacterized protein</fullName>
    </submittedName>
</protein>
<dbReference type="RefSeq" id="WP_094245181.1">
    <property type="nucleotide sequence ID" value="NZ_CP017703.1"/>
</dbReference>
<organism evidence="1 2">
    <name type="scientific">Aeribacillus pallidus</name>
    <dbReference type="NCBI Taxonomy" id="33936"/>
    <lineage>
        <taxon>Bacteria</taxon>
        <taxon>Bacillati</taxon>
        <taxon>Bacillota</taxon>
        <taxon>Bacilli</taxon>
        <taxon>Bacillales</taxon>
        <taxon>Bacillaceae</taxon>
        <taxon>Aeribacillus</taxon>
    </lineage>
</organism>
<gene>
    <name evidence="1" type="ORF">AP3564_08295</name>
</gene>
<evidence type="ECO:0000313" key="1">
    <source>
        <dbReference type="EMBL" id="ASS90226.1"/>
    </source>
</evidence>
<proteinExistence type="predicted"/>
<evidence type="ECO:0000313" key="2">
    <source>
        <dbReference type="Proteomes" id="UP000214606"/>
    </source>
</evidence>
<name>A0A223E4S3_9BACI</name>
<reference evidence="1 2" key="1">
    <citation type="submission" date="2016-10" db="EMBL/GenBank/DDBJ databases">
        <title>The whole genome sequencing and assembly of Aeribacillus pallidus KCTC3564 strain.</title>
        <authorList>
            <person name="Lee Y.-J."/>
            <person name="Park M.-K."/>
            <person name="Yi H."/>
            <person name="Bahn Y.-S."/>
            <person name="Kim J.F."/>
            <person name="Lee D.-W."/>
        </authorList>
    </citation>
    <scope>NUCLEOTIDE SEQUENCE [LARGE SCALE GENOMIC DNA]</scope>
    <source>
        <strain evidence="1 2">KCTC3564</strain>
    </source>
</reference>